<dbReference type="PANTHER" id="PTHR43775">
    <property type="entry name" value="FATTY ACID SYNTHASE"/>
    <property type="match status" value="1"/>
</dbReference>
<dbReference type="SUPFAM" id="SSF52151">
    <property type="entry name" value="FabD/lysophospholipase-like"/>
    <property type="match status" value="1"/>
</dbReference>
<dbReference type="PROSITE" id="PS50075">
    <property type="entry name" value="CARRIER"/>
    <property type="match status" value="2"/>
</dbReference>
<dbReference type="Proteomes" id="UP001142175">
    <property type="component" value="Unassembled WGS sequence"/>
</dbReference>
<dbReference type="InterPro" id="IPR050091">
    <property type="entry name" value="PKS_NRPS_Biosynth_Enz"/>
</dbReference>
<dbReference type="SMART" id="SM00825">
    <property type="entry name" value="PKS_KS"/>
    <property type="match status" value="1"/>
</dbReference>
<evidence type="ECO:0000259" key="7">
    <source>
        <dbReference type="PROSITE" id="PS52004"/>
    </source>
</evidence>
<dbReference type="EMBL" id="JANSUY010000015">
    <property type="protein sequence ID" value="MCR9016496.1"/>
    <property type="molecule type" value="Genomic_DNA"/>
</dbReference>
<dbReference type="InterPro" id="IPR016036">
    <property type="entry name" value="Malonyl_transacylase_ACP-bd"/>
</dbReference>
<keyword evidence="3" id="KW-0597">Phosphoprotein</keyword>
<dbReference type="Pfam" id="PF00550">
    <property type="entry name" value="PP-binding"/>
    <property type="match status" value="2"/>
</dbReference>
<evidence type="ECO:0000259" key="6">
    <source>
        <dbReference type="PROSITE" id="PS50075"/>
    </source>
</evidence>
<evidence type="ECO:0000256" key="4">
    <source>
        <dbReference type="ARBA" id="ARBA00022679"/>
    </source>
</evidence>
<dbReference type="SMART" id="SM00823">
    <property type="entry name" value="PKS_PP"/>
    <property type="match status" value="2"/>
</dbReference>
<dbReference type="InterPro" id="IPR000873">
    <property type="entry name" value="AMP-dep_synth/lig_dom"/>
</dbReference>
<evidence type="ECO:0000256" key="5">
    <source>
        <dbReference type="SAM" id="MobiDB-lite"/>
    </source>
</evidence>
<dbReference type="InterPro" id="IPR014043">
    <property type="entry name" value="Acyl_transferase_dom"/>
</dbReference>
<dbReference type="PROSITE" id="PS00455">
    <property type="entry name" value="AMP_BINDING"/>
    <property type="match status" value="1"/>
</dbReference>
<dbReference type="PROSITE" id="PS00606">
    <property type="entry name" value="KS3_1"/>
    <property type="match status" value="1"/>
</dbReference>
<dbReference type="InterPro" id="IPR001227">
    <property type="entry name" value="Ac_transferase_dom_sf"/>
</dbReference>
<dbReference type="InterPro" id="IPR018201">
    <property type="entry name" value="Ketoacyl_synth_AS"/>
</dbReference>
<feature type="domain" description="Carrier" evidence="6">
    <location>
        <begin position="510"/>
        <end position="585"/>
    </location>
</feature>
<dbReference type="PROSITE" id="PS52004">
    <property type="entry name" value="KS3_2"/>
    <property type="match status" value="1"/>
</dbReference>
<accession>A0A9X2P5H1</accession>
<dbReference type="PROSITE" id="PS00012">
    <property type="entry name" value="PHOSPHOPANTETHEINE"/>
    <property type="match status" value="1"/>
</dbReference>
<feature type="domain" description="Ketosynthase family 3 (KS3)" evidence="7">
    <location>
        <begin position="601"/>
        <end position="1025"/>
    </location>
</feature>
<dbReference type="Gene3D" id="3.40.47.10">
    <property type="match status" value="1"/>
</dbReference>
<dbReference type="RefSeq" id="WP_258424341.1">
    <property type="nucleotide sequence ID" value="NZ_JANSUY010000015.1"/>
</dbReference>
<gene>
    <name evidence="8" type="ORF">NU887_15745</name>
</gene>
<dbReference type="Pfam" id="PF02801">
    <property type="entry name" value="Ketoacyl-synt_C"/>
    <property type="match status" value="1"/>
</dbReference>
<dbReference type="Pfam" id="PF00698">
    <property type="entry name" value="Acyl_transf_1"/>
    <property type="match status" value="1"/>
</dbReference>
<dbReference type="SUPFAM" id="SSF53901">
    <property type="entry name" value="Thiolase-like"/>
    <property type="match status" value="1"/>
</dbReference>
<dbReference type="InterPro" id="IPR045851">
    <property type="entry name" value="AMP-bd_C_sf"/>
</dbReference>
<evidence type="ECO:0000313" key="8">
    <source>
        <dbReference type="EMBL" id="MCR9016496.1"/>
    </source>
</evidence>
<evidence type="ECO:0000256" key="3">
    <source>
        <dbReference type="ARBA" id="ARBA00022553"/>
    </source>
</evidence>
<evidence type="ECO:0000313" key="9">
    <source>
        <dbReference type="Proteomes" id="UP001142175"/>
    </source>
</evidence>
<dbReference type="InterPro" id="IPR020841">
    <property type="entry name" value="PKS_Beta-ketoAc_synthase_dom"/>
</dbReference>
<dbReference type="SUPFAM" id="SSF55048">
    <property type="entry name" value="Probable ACP-binding domain of malonyl-CoA ACP transacylase"/>
    <property type="match status" value="1"/>
</dbReference>
<proteinExistence type="predicted"/>
<dbReference type="Gene3D" id="3.30.300.30">
    <property type="match status" value="1"/>
</dbReference>
<dbReference type="PANTHER" id="PTHR43775:SF51">
    <property type="entry name" value="INACTIVE PHENOLPHTHIOCEROL SYNTHESIS POLYKETIDE SYNTHASE TYPE I PKS1-RELATED"/>
    <property type="match status" value="1"/>
</dbReference>
<dbReference type="Gene3D" id="3.40.50.12780">
    <property type="entry name" value="N-terminal domain of ligase-like"/>
    <property type="match status" value="1"/>
</dbReference>
<dbReference type="GO" id="GO:0004312">
    <property type="term" value="F:fatty acid synthase activity"/>
    <property type="evidence" value="ECO:0007669"/>
    <property type="project" value="TreeGrafter"/>
</dbReference>
<dbReference type="Pfam" id="PF00501">
    <property type="entry name" value="AMP-binding"/>
    <property type="match status" value="1"/>
</dbReference>
<dbReference type="InterPro" id="IPR006162">
    <property type="entry name" value="Ppantetheine_attach_site"/>
</dbReference>
<dbReference type="Gene3D" id="1.10.1200.10">
    <property type="entry name" value="ACP-like"/>
    <property type="match status" value="2"/>
</dbReference>
<dbReference type="InterPro" id="IPR036736">
    <property type="entry name" value="ACP-like_sf"/>
</dbReference>
<dbReference type="InterPro" id="IPR016039">
    <property type="entry name" value="Thiolase-like"/>
</dbReference>
<keyword evidence="9" id="KW-1185">Reference proteome</keyword>
<dbReference type="NCBIfam" id="TIGR01733">
    <property type="entry name" value="AA-adenyl-dom"/>
    <property type="match status" value="1"/>
</dbReference>
<protein>
    <submittedName>
        <fullName evidence="8">Amino acid adenylation domain-containing protein</fullName>
    </submittedName>
</protein>
<dbReference type="InterPro" id="IPR014031">
    <property type="entry name" value="Ketoacyl_synth_C"/>
</dbReference>
<feature type="domain" description="Carrier" evidence="6">
    <location>
        <begin position="1508"/>
        <end position="1584"/>
    </location>
</feature>
<dbReference type="InterPro" id="IPR020806">
    <property type="entry name" value="PKS_PP-bd"/>
</dbReference>
<organism evidence="8 9">
    <name type="scientific">Aquiflexum gelatinilyticum</name>
    <dbReference type="NCBI Taxonomy" id="2961943"/>
    <lineage>
        <taxon>Bacteria</taxon>
        <taxon>Pseudomonadati</taxon>
        <taxon>Bacteroidota</taxon>
        <taxon>Cytophagia</taxon>
        <taxon>Cytophagales</taxon>
        <taxon>Cyclobacteriaceae</taxon>
        <taxon>Aquiflexum</taxon>
    </lineage>
</organism>
<dbReference type="SMART" id="SM00827">
    <property type="entry name" value="PKS_AT"/>
    <property type="match status" value="1"/>
</dbReference>
<evidence type="ECO:0000256" key="1">
    <source>
        <dbReference type="ARBA" id="ARBA00001957"/>
    </source>
</evidence>
<dbReference type="Gene3D" id="3.30.70.3290">
    <property type="match status" value="1"/>
</dbReference>
<dbReference type="InterPro" id="IPR042099">
    <property type="entry name" value="ANL_N_sf"/>
</dbReference>
<dbReference type="CDD" id="cd05930">
    <property type="entry name" value="A_NRPS"/>
    <property type="match status" value="1"/>
</dbReference>
<dbReference type="FunFam" id="1.10.1200.10:FF:000005">
    <property type="entry name" value="Nonribosomal peptide synthetase 1"/>
    <property type="match status" value="1"/>
</dbReference>
<dbReference type="InterPro" id="IPR016035">
    <property type="entry name" value="Acyl_Trfase/lysoPLipase"/>
</dbReference>
<dbReference type="CDD" id="cd00833">
    <property type="entry name" value="PKS"/>
    <property type="match status" value="1"/>
</dbReference>
<dbReference type="GO" id="GO:0006633">
    <property type="term" value="P:fatty acid biosynthetic process"/>
    <property type="evidence" value="ECO:0007669"/>
    <property type="project" value="InterPro"/>
</dbReference>
<comment type="cofactor">
    <cofactor evidence="1">
        <name>pantetheine 4'-phosphate</name>
        <dbReference type="ChEBI" id="CHEBI:47942"/>
    </cofactor>
</comment>
<sequence>MNKLHTFFESTAKLFPHLKAVVFGENHITYAELDAKASAFAGIIAKAAPEEKIIGLSTTRSIEMIIGMLAILKAGKAYMPVDPEYPIERLKDMVAISELRFVFAKMEEDSIWSNLGLKRLGLDDFSKNTEDISGFVGDNAAILFTSGSTGNPKGVILGHLGLCEYVNYQYKYPWIGSGVKTLQFAHIGFDVSILEIFGTLFSGGELHLIEGIQRLNPSNVLQYIVDNNINRVYLPYVALQYFVEEALLINKFPDSLTEVSTSGELLKITDNIRAFFSKVPKSVLKNAYGPTEASVNVTEFVLSGDPGKWDDIPSIGKEVASCKIFVLDKELRILPIGEMGELHIGGNCLAEGYLNRKDLTEQKFIQWTSPEGEATKLYKTGDLVVQDSDGFYHYKGREDDQVKIRGNRVEMGEVELAMNSVEGVRKAVVKLDVDAGGQKFLCGYVQFLDNYKTNINQVKNTLKKSLPDYMIPDIIVELAEFPKTSSGKVDKKALPKPQNVRPEWADSYVAPSSNLEKKITPIVTNILNYDKVSVHDNFFELGGNSLKAQKVVSELRQQLGLELPIIKLYQVPTISQIAAFFGQEKSSKQRMVNAKAKMTKEREVAIIGMSLRFPGANSPEEFLEVLQEGKETIRFFKPEELDPFIPESIKQSPFFVGARGIIEGYDTFDANFFGINPKVAAIADPQLRKFLEVCYELLEKTGLRKSDEALHIGVYAGCSTNTYLWHNLSSHKDLLDSYGDFLVNSLNEKDYLATRTAFHLNLTGPAVSVHSACSTALLAVTEAVEAIRQGKCQIAIAGASSIKSPVNSGQLYDDGAVNSKDGHVLSFDAAASGTVFSDGVGAVLLKDYETALADGDNIYALVKGLGVNNDGGEKGSFSAPSASGQAGAIAAALEDAGVELEQIGYVEAHATATLLGDPIEIEGLKLAFGSTDKTHYCALGTVKSNIGHLNAASGMAGLFRAILTMNGKKFFPQVNFKQLNPRIQLENTPFFMPQPNQDWQQEGKRYAGISSFGVGGTNVHLILEEFLPTEEKVADTSRQTTYLIPWSAKSPESLSGYAHELNDFISKNDQLNLHALQSTLVHYRQPYAYRGFIIGKKREDMVQKLSEFQVKDKVSLQNHEMAFLFPGQGAQYLQMGQGLYETFPEFRNALDACHLILEAELGISILDILFPSVTDEAAEILLRDTQNTQPAIFAIEYALAKTWMSLGIKPAILCGHSIGEFVAAHLAGIMGLEEALRLVALRGRLISNLPAGKMLSVRATEEEIRFLLPKGLDIAGINAANQCVISGEERDIQAFADLLETKDIASKVLKTSHAFHSYMMDPILEDFEKIVESIRLQKPRIPIISTVTGTFLTDEEATSPNYWIRQLREAVRFLDATKMLLELDLPLAFLEVGPGNVLTSLLKQTPAAKGREVFVSIVLQSKVSDLEFFLHQAGTLWQKGFKIDLGPLVQNIGSDHRAPTYTFKKERIWMDPKHHSYLQVGTIQHAVPPLNIEEHPHIPENNTKSPISRLSLIKEKLVSIIKNATGITVADNTATFIELGFDSLLLTQLASKIKQEFKLNITFRQLNESLASLDSLAIHLDSQLPKENFQNLDEKSTVAFPNTGILNPIQQKGVKVGLEIQENTGPSQTDFNQNRVASDGIYELVQKQLDLMSRQVQLLSQLGTEMYPNSQASASRQDSIKNEAAELSEIHLNPLSNEFSKVLGEIVDKEKMAAKFAEPGFDQIITRFREFIGGLLDEGAESTKPASPSLPKSAGFSHPPVPGARLGKDEFGNPAWFLKDDKATDKYVKVDEKAI</sequence>
<dbReference type="InterPro" id="IPR010071">
    <property type="entry name" value="AA_adenyl_dom"/>
</dbReference>
<comment type="caution">
    <text evidence="8">The sequence shown here is derived from an EMBL/GenBank/DDBJ whole genome shotgun (WGS) entry which is preliminary data.</text>
</comment>
<dbReference type="InterPro" id="IPR009081">
    <property type="entry name" value="PP-bd_ACP"/>
</dbReference>
<evidence type="ECO:0000256" key="2">
    <source>
        <dbReference type="ARBA" id="ARBA00022450"/>
    </source>
</evidence>
<dbReference type="SUPFAM" id="SSF47336">
    <property type="entry name" value="ACP-like"/>
    <property type="match status" value="2"/>
</dbReference>
<dbReference type="Gene3D" id="3.40.366.10">
    <property type="entry name" value="Malonyl-Coenzyme A Acyl Carrier Protein, domain 2"/>
    <property type="match status" value="1"/>
</dbReference>
<dbReference type="InterPro" id="IPR032821">
    <property type="entry name" value="PKS_assoc"/>
</dbReference>
<name>A0A9X2P5H1_9BACT</name>
<dbReference type="SUPFAM" id="SSF56801">
    <property type="entry name" value="Acetyl-CoA synthetase-like"/>
    <property type="match status" value="1"/>
</dbReference>
<dbReference type="InterPro" id="IPR020845">
    <property type="entry name" value="AMP-binding_CS"/>
</dbReference>
<dbReference type="InterPro" id="IPR014030">
    <property type="entry name" value="Ketoacyl_synth_N"/>
</dbReference>
<dbReference type="GO" id="GO:0031177">
    <property type="term" value="F:phosphopantetheine binding"/>
    <property type="evidence" value="ECO:0007669"/>
    <property type="project" value="InterPro"/>
</dbReference>
<dbReference type="GO" id="GO:0004315">
    <property type="term" value="F:3-oxoacyl-[acyl-carrier-protein] synthase activity"/>
    <property type="evidence" value="ECO:0007669"/>
    <property type="project" value="InterPro"/>
</dbReference>
<keyword evidence="4" id="KW-0808">Transferase</keyword>
<reference evidence="8" key="1">
    <citation type="submission" date="2022-08" db="EMBL/GenBank/DDBJ databases">
        <authorList>
            <person name="Zhang D."/>
        </authorList>
    </citation>
    <scope>NUCLEOTIDE SEQUENCE</scope>
    <source>
        <strain evidence="8">XJ19-11</strain>
    </source>
</reference>
<dbReference type="Pfam" id="PF00109">
    <property type="entry name" value="ketoacyl-synt"/>
    <property type="match status" value="1"/>
</dbReference>
<dbReference type="Pfam" id="PF16197">
    <property type="entry name" value="KAsynt_C_assoc"/>
    <property type="match status" value="1"/>
</dbReference>
<keyword evidence="2" id="KW-0596">Phosphopantetheine</keyword>
<dbReference type="Gene3D" id="3.30.70.250">
    <property type="entry name" value="Malonyl-CoA ACP transacylase, ACP-binding"/>
    <property type="match status" value="1"/>
</dbReference>
<feature type="region of interest" description="Disordered" evidence="5">
    <location>
        <begin position="1740"/>
        <end position="1773"/>
    </location>
</feature>